<dbReference type="Ensembl" id="ENSCINT00000030510.1">
    <property type="protein sequence ID" value="ENSCINP00000035783.1"/>
    <property type="gene ID" value="ENSCING00000024834.1"/>
</dbReference>
<dbReference type="Pfam" id="PF01344">
    <property type="entry name" value="Kelch_1"/>
    <property type="match status" value="1"/>
</dbReference>
<keyword evidence="1" id="KW-0880">Kelch repeat</keyword>
<dbReference type="FunFam" id="1.25.40.420:FF:000001">
    <property type="entry name" value="Kelch-like family member 12"/>
    <property type="match status" value="1"/>
</dbReference>
<dbReference type="Gene3D" id="3.30.710.10">
    <property type="entry name" value="Potassium Channel Kv1.1, Chain A"/>
    <property type="match status" value="1"/>
</dbReference>
<dbReference type="InterPro" id="IPR011333">
    <property type="entry name" value="SKP1/BTB/POZ_sf"/>
</dbReference>
<dbReference type="GO" id="GO:0031463">
    <property type="term" value="C:Cul3-RING ubiquitin ligase complex"/>
    <property type="evidence" value="ECO:0000318"/>
    <property type="project" value="GO_Central"/>
</dbReference>
<dbReference type="Pfam" id="PF24681">
    <property type="entry name" value="Kelch_KLHDC2_KLHL20_DRC7"/>
    <property type="match status" value="1"/>
</dbReference>
<dbReference type="PIRSF" id="PIRSF037037">
    <property type="entry name" value="Kelch-like_protein_gigaxonin"/>
    <property type="match status" value="1"/>
</dbReference>
<dbReference type="HOGENOM" id="CLU_004253_14_1_1"/>
<reference evidence="5" key="1">
    <citation type="journal article" date="2002" name="Science">
        <title>The draft genome of Ciona intestinalis: insights into chordate and vertebrate origins.</title>
        <authorList>
            <person name="Dehal P."/>
            <person name="Satou Y."/>
            <person name="Campbell R.K."/>
            <person name="Chapman J."/>
            <person name="Degnan B."/>
            <person name="De Tomaso A."/>
            <person name="Davidson B."/>
            <person name="Di Gregorio A."/>
            <person name="Gelpke M."/>
            <person name="Goodstein D.M."/>
            <person name="Harafuji N."/>
            <person name="Hastings K.E."/>
            <person name="Ho I."/>
            <person name="Hotta K."/>
            <person name="Huang W."/>
            <person name="Kawashima T."/>
            <person name="Lemaire P."/>
            <person name="Martinez D."/>
            <person name="Meinertzhagen I.A."/>
            <person name="Necula S."/>
            <person name="Nonaka M."/>
            <person name="Putnam N."/>
            <person name="Rash S."/>
            <person name="Saiga H."/>
            <person name="Satake M."/>
            <person name="Terry A."/>
            <person name="Yamada L."/>
            <person name="Wang H.G."/>
            <person name="Awazu S."/>
            <person name="Azumi K."/>
            <person name="Boore J."/>
            <person name="Branno M."/>
            <person name="Chin-Bow S."/>
            <person name="DeSantis R."/>
            <person name="Doyle S."/>
            <person name="Francino P."/>
            <person name="Keys D.N."/>
            <person name="Haga S."/>
            <person name="Hayashi H."/>
            <person name="Hino K."/>
            <person name="Imai K.S."/>
            <person name="Inaba K."/>
            <person name="Kano S."/>
            <person name="Kobayashi K."/>
            <person name="Kobayashi M."/>
            <person name="Lee B.I."/>
            <person name="Makabe K.W."/>
            <person name="Manohar C."/>
            <person name="Matassi G."/>
            <person name="Medina M."/>
            <person name="Mochizuki Y."/>
            <person name="Mount S."/>
            <person name="Morishita T."/>
            <person name="Miura S."/>
            <person name="Nakayama A."/>
            <person name="Nishizaka S."/>
            <person name="Nomoto H."/>
            <person name="Ohta F."/>
            <person name="Oishi K."/>
            <person name="Rigoutsos I."/>
            <person name="Sano M."/>
            <person name="Sasaki A."/>
            <person name="Sasakura Y."/>
            <person name="Shoguchi E."/>
            <person name="Shin-i T."/>
            <person name="Spagnuolo A."/>
            <person name="Stainier D."/>
            <person name="Suzuki M.M."/>
            <person name="Tassy O."/>
            <person name="Takatori N."/>
            <person name="Tokuoka M."/>
            <person name="Yagi K."/>
            <person name="Yoshizaki F."/>
            <person name="Wada S."/>
            <person name="Zhang C."/>
            <person name="Hyatt P.D."/>
            <person name="Larimer F."/>
            <person name="Detter C."/>
            <person name="Doggett N."/>
            <person name="Glavina T."/>
            <person name="Hawkins T."/>
            <person name="Richardson P."/>
            <person name="Lucas S."/>
            <person name="Kohara Y."/>
            <person name="Levine M."/>
            <person name="Satoh N."/>
            <person name="Rokhsar D.S."/>
        </authorList>
    </citation>
    <scope>NUCLEOTIDE SEQUENCE [LARGE SCALE GENOMIC DNA]</scope>
</reference>
<evidence type="ECO:0000313" key="4">
    <source>
        <dbReference type="Ensembl" id="ENSCINP00000035783.1"/>
    </source>
</evidence>
<dbReference type="PANTHER" id="PTHR45632:SF3">
    <property type="entry name" value="KELCH-LIKE PROTEIN 32"/>
    <property type="match status" value="1"/>
</dbReference>
<dbReference type="Proteomes" id="UP000008144">
    <property type="component" value="Unassembled WGS sequence"/>
</dbReference>
<name>H2Y1J9_CIOIN</name>
<dbReference type="InterPro" id="IPR015915">
    <property type="entry name" value="Kelch-typ_b-propeller"/>
</dbReference>
<dbReference type="AlphaFoldDB" id="H2Y1J9"/>
<dbReference type="InterPro" id="IPR006652">
    <property type="entry name" value="Kelch_1"/>
</dbReference>
<evidence type="ECO:0000256" key="1">
    <source>
        <dbReference type="ARBA" id="ARBA00022441"/>
    </source>
</evidence>
<keyword evidence="5" id="KW-1185">Reference proteome</keyword>
<dbReference type="GeneTree" id="ENSGT00940000154664"/>
<dbReference type="SMART" id="SM00875">
    <property type="entry name" value="BACK"/>
    <property type="match status" value="1"/>
</dbReference>
<dbReference type="GO" id="GO:1990756">
    <property type="term" value="F:ubiquitin-like ligase-substrate adaptor activity"/>
    <property type="evidence" value="ECO:0000318"/>
    <property type="project" value="GO_Central"/>
</dbReference>
<dbReference type="SMART" id="SM00612">
    <property type="entry name" value="Kelch"/>
    <property type="match status" value="6"/>
</dbReference>
<organism evidence="4 5">
    <name type="scientific">Ciona intestinalis</name>
    <name type="common">Transparent sea squirt</name>
    <name type="synonym">Ascidia intestinalis</name>
    <dbReference type="NCBI Taxonomy" id="7719"/>
    <lineage>
        <taxon>Eukaryota</taxon>
        <taxon>Metazoa</taxon>
        <taxon>Chordata</taxon>
        <taxon>Tunicata</taxon>
        <taxon>Ascidiacea</taxon>
        <taxon>Phlebobranchia</taxon>
        <taxon>Cionidae</taxon>
        <taxon>Ciona</taxon>
    </lineage>
</organism>
<evidence type="ECO:0000259" key="3">
    <source>
        <dbReference type="PROSITE" id="PS50097"/>
    </source>
</evidence>
<dbReference type="SMART" id="SM00225">
    <property type="entry name" value="BTB"/>
    <property type="match status" value="1"/>
</dbReference>
<dbReference type="Pfam" id="PF00651">
    <property type="entry name" value="BTB"/>
    <property type="match status" value="1"/>
</dbReference>
<dbReference type="Gene3D" id="2.120.10.80">
    <property type="entry name" value="Kelch-type beta propeller"/>
    <property type="match status" value="2"/>
</dbReference>
<sequence length="553" mass="62913">TWDVFNDLKSKGLFFDVVLTSKDGVSYPAHRIILCTCGDYFRSLFSGRWRSSNDSEIRMPSVSSGVLSHILDFAYKREVNLSSLDDAKELLVVCDHLGMVEAAQLCKTYVIKHLDCYNCIELWNFARKYNCFSLAESCVCYVTKNIIEVALYKSFVELSVDDVMTILNDDSLNIRKENFEFYLCVRWVRHKEHERLEQLDNLLRCVRLGTMGLDCLERRVLKHRYIIKQQPSRYFVEHVIDGLKRHNRVDDVQSPTYVTERPRHPQSLILVVGGWSNESPTRSSEVYQPRMKRWIPASRLIVLQKPRAYHAVVYMGGWVYVIGGFDGETTFNSCERFNVVSGGWEERCGMKHRRCYVGVAMLGGEIYAVGGKGGEQEGDRLKSAEKYHPVLNVWIQLPDMLERRSDAGACSVGRLVFVAGGFTGFQCVSSVEYFDTVSHQWSRVAPMQVPRSGLSVVAYKGSLVVLGGFDGRDRLNSVEVYDVINSRWDVMTSMMTKRSNFCACIMDGSIVVMGGFNSPSTCDVVEYFDDADDEWRHLAPMTVSRSALSCCVI</sequence>
<dbReference type="PANTHER" id="PTHR45632">
    <property type="entry name" value="LD33804P"/>
    <property type="match status" value="1"/>
</dbReference>
<evidence type="ECO:0000256" key="2">
    <source>
        <dbReference type="ARBA" id="ARBA00022737"/>
    </source>
</evidence>
<dbReference type="PROSITE" id="PS50097">
    <property type="entry name" value="BTB"/>
    <property type="match status" value="1"/>
</dbReference>
<dbReference type="InterPro" id="IPR017096">
    <property type="entry name" value="BTB-kelch_protein"/>
</dbReference>
<dbReference type="GO" id="GO:0005737">
    <property type="term" value="C:cytoplasm"/>
    <property type="evidence" value="ECO:0000318"/>
    <property type="project" value="GO_Central"/>
</dbReference>
<dbReference type="SUPFAM" id="SSF117281">
    <property type="entry name" value="Kelch motif"/>
    <property type="match status" value="1"/>
</dbReference>
<reference evidence="4" key="2">
    <citation type="submission" date="2025-08" db="UniProtKB">
        <authorList>
            <consortium name="Ensembl"/>
        </authorList>
    </citation>
    <scope>IDENTIFICATION</scope>
</reference>
<dbReference type="Pfam" id="PF07707">
    <property type="entry name" value="BACK"/>
    <property type="match status" value="1"/>
</dbReference>
<evidence type="ECO:0000313" key="5">
    <source>
        <dbReference type="Proteomes" id="UP000008144"/>
    </source>
</evidence>
<reference evidence="4" key="3">
    <citation type="submission" date="2025-09" db="UniProtKB">
        <authorList>
            <consortium name="Ensembl"/>
        </authorList>
    </citation>
    <scope>IDENTIFICATION</scope>
</reference>
<proteinExistence type="predicted"/>
<dbReference type="OMA" id="GLCTLNN"/>
<keyword evidence="2" id="KW-0677">Repeat</keyword>
<protein>
    <recommendedName>
        <fullName evidence="3">BTB domain-containing protein</fullName>
    </recommendedName>
</protein>
<dbReference type="Gene3D" id="1.25.40.420">
    <property type="match status" value="1"/>
</dbReference>
<feature type="domain" description="BTB" evidence="3">
    <location>
        <begin position="15"/>
        <end position="83"/>
    </location>
</feature>
<dbReference type="InterPro" id="IPR000210">
    <property type="entry name" value="BTB/POZ_dom"/>
</dbReference>
<dbReference type="InParanoid" id="H2Y1J9"/>
<dbReference type="InterPro" id="IPR011705">
    <property type="entry name" value="BACK"/>
</dbReference>
<dbReference type="GO" id="GO:0043161">
    <property type="term" value="P:proteasome-mediated ubiquitin-dependent protein catabolic process"/>
    <property type="evidence" value="ECO:0000318"/>
    <property type="project" value="GO_Central"/>
</dbReference>
<accession>H2Y1J9</accession>
<dbReference type="STRING" id="7719.ENSCINP00000035783"/>
<dbReference type="SUPFAM" id="SSF54695">
    <property type="entry name" value="POZ domain"/>
    <property type="match status" value="1"/>
</dbReference>